<protein>
    <submittedName>
        <fullName evidence="2">Putative secreted protein</fullName>
    </submittedName>
</protein>
<reference evidence="2" key="1">
    <citation type="submission" date="2018-01" db="EMBL/GenBank/DDBJ databases">
        <title>An insight into the sialome of Amazonian anophelines.</title>
        <authorList>
            <person name="Ribeiro J.M."/>
            <person name="Scarpassa V."/>
            <person name="Calvo E."/>
        </authorList>
    </citation>
    <scope>NUCLEOTIDE SEQUENCE</scope>
    <source>
        <tissue evidence="2">Salivary glands</tissue>
    </source>
</reference>
<name>A0A2M4B471_9DIPT</name>
<feature type="signal peptide" evidence="1">
    <location>
        <begin position="1"/>
        <end position="27"/>
    </location>
</feature>
<accession>A0A2M4B471</accession>
<evidence type="ECO:0000313" key="2">
    <source>
        <dbReference type="EMBL" id="MBW47792.1"/>
    </source>
</evidence>
<sequence>MKFNSSALKSSARAVLLLLATHRVARCIRKICGPPVGRSVCRSFEAKHDPALGAACRKSATDEWSGIANDRRPASDVSRKSGACSWRGVAWPGLARLHNRTPRPRPRPRL</sequence>
<dbReference type="EMBL" id="GGFK01014471">
    <property type="protein sequence ID" value="MBW47792.1"/>
    <property type="molecule type" value="Transcribed_RNA"/>
</dbReference>
<proteinExistence type="predicted"/>
<dbReference type="AlphaFoldDB" id="A0A2M4B471"/>
<feature type="chain" id="PRO_5014617253" evidence="1">
    <location>
        <begin position="28"/>
        <end position="110"/>
    </location>
</feature>
<organism evidence="2">
    <name type="scientific">Anopheles triannulatus</name>
    <dbReference type="NCBI Taxonomy" id="58253"/>
    <lineage>
        <taxon>Eukaryota</taxon>
        <taxon>Metazoa</taxon>
        <taxon>Ecdysozoa</taxon>
        <taxon>Arthropoda</taxon>
        <taxon>Hexapoda</taxon>
        <taxon>Insecta</taxon>
        <taxon>Pterygota</taxon>
        <taxon>Neoptera</taxon>
        <taxon>Endopterygota</taxon>
        <taxon>Diptera</taxon>
        <taxon>Nematocera</taxon>
        <taxon>Culicoidea</taxon>
        <taxon>Culicidae</taxon>
        <taxon>Anophelinae</taxon>
        <taxon>Anopheles</taxon>
    </lineage>
</organism>
<evidence type="ECO:0000256" key="1">
    <source>
        <dbReference type="SAM" id="SignalP"/>
    </source>
</evidence>
<keyword evidence="1" id="KW-0732">Signal</keyword>